<name>A0A0C7MXP7_9SACH</name>
<proteinExistence type="predicted"/>
<reference evidence="1 2" key="1">
    <citation type="submission" date="2014-12" db="EMBL/GenBank/DDBJ databases">
        <authorList>
            <person name="Neuveglise Cecile"/>
        </authorList>
    </citation>
    <scope>NUCLEOTIDE SEQUENCE [LARGE SCALE GENOMIC DNA]</scope>
    <source>
        <strain evidence="1 2">CBS 12615</strain>
    </source>
</reference>
<dbReference type="EMBL" id="LN736372">
    <property type="protein sequence ID" value="CEP64779.1"/>
    <property type="molecule type" value="Genomic_DNA"/>
</dbReference>
<dbReference type="RefSeq" id="XP_022630982.1">
    <property type="nucleotide sequence ID" value="XM_022773476.1"/>
</dbReference>
<dbReference type="HOGENOM" id="CLU_1586770_0_0_1"/>
<protein>
    <submittedName>
        <fullName evidence="1">LALA0S13e02828g1_1</fullName>
    </submittedName>
</protein>
<sequence>MSHFKLLWRVTQGELMYYTSSTCLCCRFPSKRFDFRSGHFTFYFEVMKFHFWCTEITHARSITNVKNKFLFYKNTPILNIPLREHPFTITAPNAPLFKLFLPVSQNAAFVSFIHLPRSRAIDNHNMSSPRYVCFAIPYNKSFRSEIYQLSTLDYRLILSKIPLKHQTF</sequence>
<dbReference type="GeneID" id="34688346"/>
<keyword evidence="2" id="KW-1185">Reference proteome</keyword>
<gene>
    <name evidence="1" type="ORF">LALA0_S13e02828g</name>
</gene>
<dbReference type="AlphaFoldDB" id="A0A0C7MXP7"/>
<organism evidence="1 2">
    <name type="scientific">Lachancea lanzarotensis</name>
    <dbReference type="NCBI Taxonomy" id="1245769"/>
    <lineage>
        <taxon>Eukaryota</taxon>
        <taxon>Fungi</taxon>
        <taxon>Dikarya</taxon>
        <taxon>Ascomycota</taxon>
        <taxon>Saccharomycotina</taxon>
        <taxon>Saccharomycetes</taxon>
        <taxon>Saccharomycetales</taxon>
        <taxon>Saccharomycetaceae</taxon>
        <taxon>Lachancea</taxon>
    </lineage>
</organism>
<dbReference type="Proteomes" id="UP000054304">
    <property type="component" value="Unassembled WGS sequence"/>
</dbReference>
<accession>A0A0C7MXP7</accession>
<evidence type="ECO:0000313" key="2">
    <source>
        <dbReference type="Proteomes" id="UP000054304"/>
    </source>
</evidence>
<evidence type="ECO:0000313" key="1">
    <source>
        <dbReference type="EMBL" id="CEP64779.1"/>
    </source>
</evidence>